<reference evidence="1 2" key="1">
    <citation type="submission" date="2014-03" db="EMBL/GenBank/DDBJ databases">
        <title>Bradyrhizobium valentinum sp. nov., isolated from effective nodules of Lupinus mariae-josephae, a lupine endemic of basic-lime soils in Eastern Spain.</title>
        <authorList>
            <person name="Duran D."/>
            <person name="Rey L."/>
            <person name="Navarro A."/>
            <person name="Busquets A."/>
            <person name="Imperial J."/>
            <person name="Ruiz-Argueso T."/>
        </authorList>
    </citation>
    <scope>NUCLEOTIDE SEQUENCE [LARGE SCALE GENOMIC DNA]</scope>
    <source>
        <strain evidence="1 2">PAC68</strain>
    </source>
</reference>
<gene>
    <name evidence="1" type="ORF">CQ12_22915</name>
</gene>
<evidence type="ECO:0000313" key="2">
    <source>
        <dbReference type="Proteomes" id="UP000050863"/>
    </source>
</evidence>
<organism evidence="1 2">
    <name type="scientific">Bradyrhizobium jicamae</name>
    <dbReference type="NCBI Taxonomy" id="280332"/>
    <lineage>
        <taxon>Bacteria</taxon>
        <taxon>Pseudomonadati</taxon>
        <taxon>Pseudomonadota</taxon>
        <taxon>Alphaproteobacteria</taxon>
        <taxon>Hyphomicrobiales</taxon>
        <taxon>Nitrobacteraceae</taxon>
        <taxon>Bradyrhizobium</taxon>
    </lineage>
</organism>
<protein>
    <submittedName>
        <fullName evidence="1">Uncharacterized protein</fullName>
    </submittedName>
</protein>
<keyword evidence="2" id="KW-1185">Reference proteome</keyword>
<dbReference type="Proteomes" id="UP000050863">
    <property type="component" value="Unassembled WGS sequence"/>
</dbReference>
<comment type="caution">
    <text evidence="1">The sequence shown here is derived from an EMBL/GenBank/DDBJ whole genome shotgun (WGS) entry which is preliminary data.</text>
</comment>
<evidence type="ECO:0000313" key="1">
    <source>
        <dbReference type="EMBL" id="KRR12094.1"/>
    </source>
</evidence>
<dbReference type="AlphaFoldDB" id="A0A0R3LXV7"/>
<name>A0A0R3LXV7_9BRAD</name>
<dbReference type="STRING" id="280332.CQ12_22915"/>
<accession>A0A0R3LXV7</accession>
<sequence>MTQPLPWSIHLSTRAVGKLACVVFLNRKLICLAYEGNFMQQLRQIGTTGKSPLIFAGSRNFIYVIASEAKQSIVASRAQRWIASLRSQ</sequence>
<proteinExistence type="predicted"/>
<dbReference type="EMBL" id="LLXZ01000039">
    <property type="protein sequence ID" value="KRR12094.1"/>
    <property type="molecule type" value="Genomic_DNA"/>
</dbReference>